<dbReference type="GO" id="GO:0003677">
    <property type="term" value="F:DNA binding"/>
    <property type="evidence" value="ECO:0007669"/>
    <property type="project" value="UniProtKB-KW"/>
</dbReference>
<dbReference type="PROSITE" id="PS00036">
    <property type="entry name" value="BZIP_BASIC"/>
    <property type="match status" value="1"/>
</dbReference>
<sequence length="430" mass="46759">MDRISSVDDIVSTYWDESCGMLGKNGMNRSASEFAFQEFLKESSVGGGRGKSRFHEGRAVEEQRNGEEALLTRPGNSEFTPPMFASTEELRAMNNVVDSVAEDEAGGQLESAFNPLFLGMPDDGAKYYANFASGGTTDVGSGQEYDVFLKQKSMEIACAPASFSRADGDGTNRGLSVGAPPLTAFGIESSGASALPSVGQCASGGTPPQYPKSDGDASGKSRPITSSSEVSDDDEQDLLNQNLPRSELKRVKRMLSNRESARRSRRRKQAHLSDLEVQVSHLRNENTTLIQRLQEISHMHKEAAIDNRILKADVEALRAKVKMAEGMMAQRGQPGMADFNPESSFSFMTPYMTNDMDRSFSQPLGHSSMLRQDLQQGNHGGKTGCTPPNMQRGASVEHLQKRIRSGGSCNAPAWGGWEMDRPAMVQEHGV</sequence>
<reference evidence="9" key="1">
    <citation type="submission" date="2020-06" db="EMBL/GenBank/DDBJ databases">
        <title>WGS assembly of Ceratodon purpureus strain R40.</title>
        <authorList>
            <person name="Carey S.B."/>
            <person name="Jenkins J."/>
            <person name="Shu S."/>
            <person name="Lovell J.T."/>
            <person name="Sreedasyam A."/>
            <person name="Maumus F."/>
            <person name="Tiley G.P."/>
            <person name="Fernandez-Pozo N."/>
            <person name="Barry K."/>
            <person name="Chen C."/>
            <person name="Wang M."/>
            <person name="Lipzen A."/>
            <person name="Daum C."/>
            <person name="Saski C.A."/>
            <person name="Payton A.C."/>
            <person name="Mcbreen J.C."/>
            <person name="Conrad R.E."/>
            <person name="Kollar L.M."/>
            <person name="Olsson S."/>
            <person name="Huttunen S."/>
            <person name="Landis J.B."/>
            <person name="Wickett N.J."/>
            <person name="Johnson M.G."/>
            <person name="Rensing S.A."/>
            <person name="Grimwood J."/>
            <person name="Schmutz J."/>
            <person name="Mcdaniel S.F."/>
        </authorList>
    </citation>
    <scope>NUCLEOTIDE SEQUENCE</scope>
    <source>
        <strain evidence="9">R40</strain>
    </source>
</reference>
<evidence type="ECO:0000256" key="6">
    <source>
        <dbReference type="SAM" id="Coils"/>
    </source>
</evidence>
<feature type="region of interest" description="Disordered" evidence="7">
    <location>
        <begin position="196"/>
        <end position="236"/>
    </location>
</feature>
<dbReference type="SMART" id="SM00338">
    <property type="entry name" value="BRLZ"/>
    <property type="match status" value="1"/>
</dbReference>
<feature type="region of interest" description="Disordered" evidence="7">
    <location>
        <begin position="376"/>
        <end position="398"/>
    </location>
</feature>
<keyword evidence="6" id="KW-0175">Coiled coil</keyword>
<dbReference type="InterPro" id="IPR004827">
    <property type="entry name" value="bZIP"/>
</dbReference>
<evidence type="ECO:0000313" key="9">
    <source>
        <dbReference type="EMBL" id="KAG0565945.1"/>
    </source>
</evidence>
<keyword evidence="3" id="KW-0238">DNA-binding</keyword>
<dbReference type="PROSITE" id="PS50217">
    <property type="entry name" value="BZIP"/>
    <property type="match status" value="1"/>
</dbReference>
<keyword evidence="2" id="KW-0805">Transcription regulation</keyword>
<dbReference type="Proteomes" id="UP000822688">
    <property type="component" value="Chromosome 7"/>
</dbReference>
<comment type="caution">
    <text evidence="9">The sequence shown here is derived from an EMBL/GenBank/DDBJ whole genome shotgun (WGS) entry which is preliminary data.</text>
</comment>
<protein>
    <recommendedName>
        <fullName evidence="8">BZIP domain-containing protein</fullName>
    </recommendedName>
</protein>
<feature type="domain" description="BZIP" evidence="8">
    <location>
        <begin position="247"/>
        <end position="297"/>
    </location>
</feature>
<dbReference type="GO" id="GO:0005634">
    <property type="term" value="C:nucleus"/>
    <property type="evidence" value="ECO:0007669"/>
    <property type="project" value="UniProtKB-SubCell"/>
</dbReference>
<evidence type="ECO:0000256" key="7">
    <source>
        <dbReference type="SAM" id="MobiDB-lite"/>
    </source>
</evidence>
<organism evidence="9 10">
    <name type="scientific">Ceratodon purpureus</name>
    <name type="common">Fire moss</name>
    <name type="synonym">Dicranum purpureum</name>
    <dbReference type="NCBI Taxonomy" id="3225"/>
    <lineage>
        <taxon>Eukaryota</taxon>
        <taxon>Viridiplantae</taxon>
        <taxon>Streptophyta</taxon>
        <taxon>Embryophyta</taxon>
        <taxon>Bryophyta</taxon>
        <taxon>Bryophytina</taxon>
        <taxon>Bryopsida</taxon>
        <taxon>Dicranidae</taxon>
        <taxon>Pseudoditrichales</taxon>
        <taxon>Ditrichaceae</taxon>
        <taxon>Ceratodon</taxon>
    </lineage>
</organism>
<evidence type="ECO:0000259" key="8">
    <source>
        <dbReference type="PROSITE" id="PS50217"/>
    </source>
</evidence>
<keyword evidence="10" id="KW-1185">Reference proteome</keyword>
<evidence type="ECO:0000256" key="1">
    <source>
        <dbReference type="ARBA" id="ARBA00004123"/>
    </source>
</evidence>
<name>A0A8T0H5A6_CERPU</name>
<dbReference type="SUPFAM" id="SSF57959">
    <property type="entry name" value="Leucine zipper domain"/>
    <property type="match status" value="1"/>
</dbReference>
<gene>
    <name evidence="9" type="ORF">KC19_7G025700</name>
</gene>
<evidence type="ECO:0000256" key="2">
    <source>
        <dbReference type="ARBA" id="ARBA00023015"/>
    </source>
</evidence>
<evidence type="ECO:0000313" key="10">
    <source>
        <dbReference type="Proteomes" id="UP000822688"/>
    </source>
</evidence>
<dbReference type="GO" id="GO:0003700">
    <property type="term" value="F:DNA-binding transcription factor activity"/>
    <property type="evidence" value="ECO:0007669"/>
    <property type="project" value="InterPro"/>
</dbReference>
<dbReference type="PANTHER" id="PTHR46408">
    <property type="entry name" value="BASIC LEUCINE ZIPPER 63"/>
    <property type="match status" value="1"/>
</dbReference>
<dbReference type="FunFam" id="1.20.5.170:FF:000020">
    <property type="entry name" value="BZIP transcription factor"/>
    <property type="match status" value="1"/>
</dbReference>
<dbReference type="EMBL" id="CM026428">
    <property type="protein sequence ID" value="KAG0565945.1"/>
    <property type="molecule type" value="Genomic_DNA"/>
</dbReference>
<proteinExistence type="predicted"/>
<evidence type="ECO:0000256" key="4">
    <source>
        <dbReference type="ARBA" id="ARBA00023163"/>
    </source>
</evidence>
<dbReference type="Pfam" id="PF00170">
    <property type="entry name" value="bZIP_1"/>
    <property type="match status" value="1"/>
</dbReference>
<evidence type="ECO:0000256" key="5">
    <source>
        <dbReference type="ARBA" id="ARBA00023242"/>
    </source>
</evidence>
<keyword evidence="5" id="KW-0539">Nucleus</keyword>
<comment type="subcellular location">
    <subcellularLocation>
        <location evidence="1">Nucleus</location>
    </subcellularLocation>
</comment>
<dbReference type="Gene3D" id="1.20.5.170">
    <property type="match status" value="1"/>
</dbReference>
<dbReference type="InterPro" id="IPR046347">
    <property type="entry name" value="bZIP_sf"/>
</dbReference>
<feature type="coiled-coil region" evidence="6">
    <location>
        <begin position="265"/>
        <end position="292"/>
    </location>
</feature>
<keyword evidence="4" id="KW-0804">Transcription</keyword>
<dbReference type="PANTHER" id="PTHR46408:SF10">
    <property type="entry name" value="BASIC LEUCINE ZIPPER 63"/>
    <property type="match status" value="1"/>
</dbReference>
<accession>A0A8T0H5A6</accession>
<evidence type="ECO:0000256" key="3">
    <source>
        <dbReference type="ARBA" id="ARBA00023125"/>
    </source>
</evidence>
<dbReference type="AlphaFoldDB" id="A0A8T0H5A6"/>